<dbReference type="Gene3D" id="3.40.50.720">
    <property type="entry name" value="NAD(P)-binding Rossmann-like Domain"/>
    <property type="match status" value="1"/>
</dbReference>
<dbReference type="SUPFAM" id="SSF51735">
    <property type="entry name" value="NAD(P)-binding Rossmann-fold domains"/>
    <property type="match status" value="1"/>
</dbReference>
<evidence type="ECO:0000256" key="1">
    <source>
        <dbReference type="ARBA" id="ARBA00008072"/>
    </source>
</evidence>
<dbReference type="Gene3D" id="3.90.180.10">
    <property type="entry name" value="Medium-chain alcohol dehydrogenases, catalytic domain"/>
    <property type="match status" value="1"/>
</dbReference>
<accession>A0ABR3SNK5</accession>
<dbReference type="InterPro" id="IPR036291">
    <property type="entry name" value="NAD(P)-bd_dom_sf"/>
</dbReference>
<dbReference type="Pfam" id="PF08240">
    <property type="entry name" value="ADH_N"/>
    <property type="match status" value="1"/>
</dbReference>
<dbReference type="Pfam" id="PF00107">
    <property type="entry name" value="ADH_zinc_N"/>
    <property type="match status" value="1"/>
</dbReference>
<dbReference type="EMBL" id="JAJVDC020000096">
    <property type="protein sequence ID" value="KAL1625212.1"/>
    <property type="molecule type" value="Genomic_DNA"/>
</dbReference>
<keyword evidence="6" id="KW-1185">Reference proteome</keyword>
<organism evidence="5 6">
    <name type="scientific">Neofusicoccum ribis</name>
    <dbReference type="NCBI Taxonomy" id="45134"/>
    <lineage>
        <taxon>Eukaryota</taxon>
        <taxon>Fungi</taxon>
        <taxon>Dikarya</taxon>
        <taxon>Ascomycota</taxon>
        <taxon>Pezizomycotina</taxon>
        <taxon>Dothideomycetes</taxon>
        <taxon>Dothideomycetes incertae sedis</taxon>
        <taxon>Botryosphaeriales</taxon>
        <taxon>Botryosphaeriaceae</taxon>
        <taxon>Neofusicoccum</taxon>
    </lineage>
</organism>
<evidence type="ECO:0000313" key="5">
    <source>
        <dbReference type="EMBL" id="KAL1625212.1"/>
    </source>
</evidence>
<dbReference type="InterPro" id="IPR013149">
    <property type="entry name" value="ADH-like_C"/>
</dbReference>
<dbReference type="InterPro" id="IPR047122">
    <property type="entry name" value="Trans-enoyl_RdTase-like"/>
</dbReference>
<dbReference type="Proteomes" id="UP001521116">
    <property type="component" value="Unassembled WGS sequence"/>
</dbReference>
<comment type="subunit">
    <text evidence="2">Monomer.</text>
</comment>
<dbReference type="PANTHER" id="PTHR45348:SF7">
    <property type="entry name" value="ZINC BINDING OXIDOREDUCTASE, PUTATIVE-RELATED"/>
    <property type="match status" value="1"/>
</dbReference>
<dbReference type="InterPro" id="IPR011032">
    <property type="entry name" value="GroES-like_sf"/>
</dbReference>
<name>A0ABR3SNK5_9PEZI</name>
<gene>
    <name evidence="5" type="primary">IFR1_1</name>
    <name evidence="5" type="ORF">SLS56_007407</name>
</gene>
<dbReference type="CDD" id="cd08249">
    <property type="entry name" value="enoyl_reductase_like"/>
    <property type="match status" value="1"/>
</dbReference>
<evidence type="ECO:0000256" key="2">
    <source>
        <dbReference type="ARBA" id="ARBA00011245"/>
    </source>
</evidence>
<evidence type="ECO:0000313" key="6">
    <source>
        <dbReference type="Proteomes" id="UP001521116"/>
    </source>
</evidence>
<proteinExistence type="inferred from homology"/>
<dbReference type="SMART" id="SM00829">
    <property type="entry name" value="PKS_ER"/>
    <property type="match status" value="1"/>
</dbReference>
<dbReference type="InterPro" id="IPR020843">
    <property type="entry name" value="ER"/>
</dbReference>
<feature type="domain" description="Enoyl reductase (ER)" evidence="4">
    <location>
        <begin position="24"/>
        <end position="355"/>
    </location>
</feature>
<dbReference type="SUPFAM" id="SSF50129">
    <property type="entry name" value="GroES-like"/>
    <property type="match status" value="1"/>
</dbReference>
<comment type="caution">
    <text evidence="5">The sequence shown here is derived from an EMBL/GenBank/DDBJ whole genome shotgun (WGS) entry which is preliminary data.</text>
</comment>
<evidence type="ECO:0000256" key="3">
    <source>
        <dbReference type="ARBA" id="ARBA00023002"/>
    </source>
</evidence>
<dbReference type="InterPro" id="IPR013154">
    <property type="entry name" value="ADH-like_N"/>
</dbReference>
<evidence type="ECO:0000259" key="4">
    <source>
        <dbReference type="SMART" id="SM00829"/>
    </source>
</evidence>
<comment type="similarity">
    <text evidence="1">Belongs to the zinc-containing alcohol dehydrogenase family.</text>
</comment>
<protein>
    <submittedName>
        <fullName evidence="5">Zinc-binding oxidoreductase alcohol dehydrogenase</fullName>
    </submittedName>
</protein>
<sequence length="357" mass="38106">MKALVTDRGILNRFANLASGKSIGTGAKVKDVPKPSISGHEVLVSVRATALNPIDYKFIDFIAPSDAIVGCDFAGEIAEVGKDAAKTWKVGDRVAGFVQGGIDRGSFADYVKTEEDLLWRIPPAMSNEEASTYGVSAVTAMQALNVHLAVPWADEATERGESGKAPPVFIYAGSSTVGLSAIQIAKKAGCTVVTTASPHSFDLVKRYGADRVFDYRSATAVKDITEAFPDITRALDCFSEGGSTEFCAQVLKKKGGKVITLLDTGKAKVPGVEVQMIMSFQLLGRAFAWLQPIGPKFPVSPEERKALVRFYASLSDRVEDLKPPPIEVMDGGLSGVLKGLDRLRAGKVSGCKLVVKY</sequence>
<dbReference type="PANTHER" id="PTHR45348">
    <property type="entry name" value="HYPOTHETICAL OXIDOREDUCTASE (EUROFUNG)"/>
    <property type="match status" value="1"/>
</dbReference>
<keyword evidence="3" id="KW-0560">Oxidoreductase</keyword>
<reference evidence="5 6" key="1">
    <citation type="submission" date="2024-02" db="EMBL/GenBank/DDBJ databases">
        <title>De novo assembly and annotation of 12 fungi associated with fruit tree decline syndrome in Ontario, Canada.</title>
        <authorList>
            <person name="Sulman M."/>
            <person name="Ellouze W."/>
            <person name="Ilyukhin E."/>
        </authorList>
    </citation>
    <scope>NUCLEOTIDE SEQUENCE [LARGE SCALE GENOMIC DNA]</scope>
    <source>
        <strain evidence="5 6">M1-105</strain>
    </source>
</reference>